<dbReference type="EnsemblMetazoa" id="XM_021046772.2">
    <property type="protein sequence ID" value="XP_020902431.2"/>
    <property type="gene ID" value="LOC110240952"/>
</dbReference>
<dbReference type="GeneID" id="110240952"/>
<keyword evidence="6" id="KW-1185">Reference proteome</keyword>
<feature type="region of interest" description="Disordered" evidence="3">
    <location>
        <begin position="1"/>
        <end position="117"/>
    </location>
</feature>
<dbReference type="OrthoDB" id="435430at2759"/>
<protein>
    <recommendedName>
        <fullName evidence="4">SH3 domain-containing protein</fullName>
    </recommendedName>
</protein>
<dbReference type="PANTHER" id="PTHR45854:SF3">
    <property type="entry name" value="ARFGAP WITH SH3 DOMAIN, ANK REPEAT AND PH DOMAIN-CONTAINING PROTEIN"/>
    <property type="match status" value="1"/>
</dbReference>
<dbReference type="PANTHER" id="PTHR45854">
    <property type="entry name" value="ASAP FAMILY MEMBER"/>
    <property type="match status" value="1"/>
</dbReference>
<evidence type="ECO:0000256" key="3">
    <source>
        <dbReference type="SAM" id="MobiDB-lite"/>
    </source>
</evidence>
<dbReference type="PROSITE" id="PS50002">
    <property type="entry name" value="SH3"/>
    <property type="match status" value="1"/>
</dbReference>
<dbReference type="SUPFAM" id="SSF50044">
    <property type="entry name" value="SH3-domain"/>
    <property type="match status" value="1"/>
</dbReference>
<dbReference type="KEGG" id="epa:110240952"/>
<feature type="compositionally biased region" description="Pro residues" evidence="3">
    <location>
        <begin position="65"/>
        <end position="75"/>
    </location>
</feature>
<evidence type="ECO:0000313" key="6">
    <source>
        <dbReference type="Proteomes" id="UP000887567"/>
    </source>
</evidence>
<evidence type="ECO:0000256" key="1">
    <source>
        <dbReference type="ARBA" id="ARBA00022443"/>
    </source>
</evidence>
<keyword evidence="1 2" id="KW-0728">SH3 domain</keyword>
<dbReference type="GO" id="GO:0005096">
    <property type="term" value="F:GTPase activator activity"/>
    <property type="evidence" value="ECO:0007669"/>
    <property type="project" value="InterPro"/>
</dbReference>
<feature type="domain" description="SH3" evidence="4">
    <location>
        <begin position="117"/>
        <end position="156"/>
    </location>
</feature>
<reference evidence="5" key="1">
    <citation type="submission" date="2022-11" db="UniProtKB">
        <authorList>
            <consortium name="EnsemblMetazoa"/>
        </authorList>
    </citation>
    <scope>IDENTIFICATION</scope>
</reference>
<name>A0A913XCA3_EXADI</name>
<evidence type="ECO:0000256" key="2">
    <source>
        <dbReference type="PROSITE-ProRule" id="PRU00192"/>
    </source>
</evidence>
<dbReference type="InterPro" id="IPR036028">
    <property type="entry name" value="SH3-like_dom_sf"/>
</dbReference>
<dbReference type="RefSeq" id="XP_020902431.2">
    <property type="nucleotide sequence ID" value="XM_021046772.2"/>
</dbReference>
<dbReference type="Gene3D" id="2.30.30.40">
    <property type="entry name" value="SH3 Domains"/>
    <property type="match status" value="1"/>
</dbReference>
<evidence type="ECO:0000313" key="5">
    <source>
        <dbReference type="EnsemblMetazoa" id="XP_020902431.2"/>
    </source>
</evidence>
<feature type="compositionally biased region" description="Pro residues" evidence="3">
    <location>
        <begin position="92"/>
        <end position="106"/>
    </location>
</feature>
<dbReference type="Pfam" id="PF00018">
    <property type="entry name" value="SH3_1"/>
    <property type="match status" value="1"/>
</dbReference>
<evidence type="ECO:0000259" key="4">
    <source>
        <dbReference type="PROSITE" id="PS50002"/>
    </source>
</evidence>
<accession>A0A913XCA3</accession>
<dbReference type="Proteomes" id="UP000887567">
    <property type="component" value="Unplaced"/>
</dbReference>
<proteinExistence type="predicted"/>
<sequence length="156" mass="16883">SALEKNLSLPIDDGVAKNDLRQNRPAPPPRPRSLKKTKVEDGKPSTPGGGGSKSLALKPKAMTLPRPPATPPPPVRTEASSTSQDQVEENNLPPPPPPTTPAPELPPRLYYTPAPASHPRRVQALYDCEADNDDELSFKESDIIVVKGDAEDAEWW</sequence>
<organism evidence="5 6">
    <name type="scientific">Exaiptasia diaphana</name>
    <name type="common">Tropical sea anemone</name>
    <name type="synonym">Aiptasia pulchella</name>
    <dbReference type="NCBI Taxonomy" id="2652724"/>
    <lineage>
        <taxon>Eukaryota</taxon>
        <taxon>Metazoa</taxon>
        <taxon>Cnidaria</taxon>
        <taxon>Anthozoa</taxon>
        <taxon>Hexacorallia</taxon>
        <taxon>Actiniaria</taxon>
        <taxon>Aiptasiidae</taxon>
        <taxon>Exaiptasia</taxon>
    </lineage>
</organism>
<dbReference type="InterPro" id="IPR043593">
    <property type="entry name" value="ASAP"/>
</dbReference>
<dbReference type="AlphaFoldDB" id="A0A913XCA3"/>
<dbReference type="InterPro" id="IPR001452">
    <property type="entry name" value="SH3_domain"/>
</dbReference>